<reference evidence="2" key="1">
    <citation type="journal article" date="2014" name="Front. Microbiol.">
        <title>High frequency of phylogenetically diverse reductive dehalogenase-homologous genes in deep subseafloor sedimentary metagenomes.</title>
        <authorList>
            <person name="Kawai M."/>
            <person name="Futagami T."/>
            <person name="Toyoda A."/>
            <person name="Takaki Y."/>
            <person name="Nishi S."/>
            <person name="Hori S."/>
            <person name="Arai W."/>
            <person name="Tsubouchi T."/>
            <person name="Morono Y."/>
            <person name="Uchiyama I."/>
            <person name="Ito T."/>
            <person name="Fujiyama A."/>
            <person name="Inagaki F."/>
            <person name="Takami H."/>
        </authorList>
    </citation>
    <scope>NUCLEOTIDE SEQUENCE</scope>
    <source>
        <strain evidence="2">Expedition CK06-06</strain>
    </source>
</reference>
<evidence type="ECO:0000313" key="2">
    <source>
        <dbReference type="EMBL" id="GAG25380.1"/>
    </source>
</evidence>
<dbReference type="PANTHER" id="PTHR33498">
    <property type="entry name" value="TRANSPOSASE FOR INSERTION SEQUENCE ELEMENT IS1557"/>
    <property type="match status" value="1"/>
</dbReference>
<dbReference type="InterPro" id="IPR047951">
    <property type="entry name" value="Transpos_ISL3"/>
</dbReference>
<dbReference type="InterPro" id="IPR002560">
    <property type="entry name" value="Transposase_DDE"/>
</dbReference>
<dbReference type="EMBL" id="BARS01037355">
    <property type="protein sequence ID" value="GAG25380.1"/>
    <property type="molecule type" value="Genomic_DNA"/>
</dbReference>
<proteinExistence type="predicted"/>
<name>X0W496_9ZZZZ</name>
<protein>
    <recommendedName>
        <fullName evidence="1">Transposase IS204/IS1001/IS1096/IS1165 DDE domain-containing protein</fullName>
    </recommendedName>
</protein>
<gene>
    <name evidence="2" type="ORF">S01H1_57289</name>
</gene>
<organism evidence="2">
    <name type="scientific">marine sediment metagenome</name>
    <dbReference type="NCBI Taxonomy" id="412755"/>
    <lineage>
        <taxon>unclassified sequences</taxon>
        <taxon>metagenomes</taxon>
        <taxon>ecological metagenomes</taxon>
    </lineage>
</organism>
<sequence>ELLKYNLKSVRAHLLREDFQQFWEYVSPAWAGKFLDQWCTRTMRSQLEPMKKVARTLRNHRELILNWFRADGALSSGVVEGFNNKVKLTTRKSYGFRTYEAIEISLYHNLGALPEPDFTHRFW</sequence>
<comment type="caution">
    <text evidence="2">The sequence shown here is derived from an EMBL/GenBank/DDBJ whole genome shotgun (WGS) entry which is preliminary data.</text>
</comment>
<feature type="domain" description="Transposase IS204/IS1001/IS1096/IS1165 DDE" evidence="1">
    <location>
        <begin position="2"/>
        <end position="102"/>
    </location>
</feature>
<feature type="non-terminal residue" evidence="2">
    <location>
        <position position="1"/>
    </location>
</feature>
<dbReference type="PANTHER" id="PTHR33498:SF1">
    <property type="entry name" value="TRANSPOSASE FOR INSERTION SEQUENCE ELEMENT IS1557"/>
    <property type="match status" value="1"/>
</dbReference>
<dbReference type="Pfam" id="PF01610">
    <property type="entry name" value="DDE_Tnp_ISL3"/>
    <property type="match status" value="1"/>
</dbReference>
<dbReference type="AlphaFoldDB" id="X0W496"/>
<accession>X0W496</accession>
<evidence type="ECO:0000259" key="1">
    <source>
        <dbReference type="Pfam" id="PF01610"/>
    </source>
</evidence>